<organism evidence="4 5">
    <name type="scientific">Savagea serpentis</name>
    <dbReference type="NCBI Taxonomy" id="2785297"/>
    <lineage>
        <taxon>Bacteria</taxon>
        <taxon>Bacillati</taxon>
        <taxon>Bacillota</taxon>
        <taxon>Bacilli</taxon>
        <taxon>Bacillales</taxon>
        <taxon>Caryophanaceae</taxon>
        <taxon>Savagea</taxon>
    </lineage>
</organism>
<comment type="similarity">
    <text evidence="1">Belongs to the leucine-binding protein family.</text>
</comment>
<name>A0A8J7KCT9_9BACL</name>
<dbReference type="Proteomes" id="UP000622653">
    <property type="component" value="Unassembled WGS sequence"/>
</dbReference>
<dbReference type="CDD" id="cd06333">
    <property type="entry name" value="PBP1_ABC_RPA1789-like"/>
    <property type="match status" value="1"/>
</dbReference>
<dbReference type="Pfam" id="PF13458">
    <property type="entry name" value="Peripla_BP_6"/>
    <property type="match status" value="1"/>
</dbReference>
<keyword evidence="2" id="KW-0732">Signal</keyword>
<protein>
    <submittedName>
        <fullName evidence="4">ABC transporter substrate-binding protein</fullName>
    </submittedName>
</protein>
<dbReference type="PANTHER" id="PTHR30483">
    <property type="entry name" value="LEUCINE-SPECIFIC-BINDING PROTEIN"/>
    <property type="match status" value="1"/>
</dbReference>
<gene>
    <name evidence="4" type="ORF">IRY55_10930</name>
</gene>
<dbReference type="EMBL" id="JADKPV010000006">
    <property type="protein sequence ID" value="MBF4501877.1"/>
    <property type="molecule type" value="Genomic_DNA"/>
</dbReference>
<keyword evidence="5" id="KW-1185">Reference proteome</keyword>
<accession>A0A8J7KCT9</accession>
<evidence type="ECO:0000256" key="1">
    <source>
        <dbReference type="ARBA" id="ARBA00010062"/>
    </source>
</evidence>
<dbReference type="SUPFAM" id="SSF53822">
    <property type="entry name" value="Periplasmic binding protein-like I"/>
    <property type="match status" value="1"/>
</dbReference>
<feature type="domain" description="Leucine-binding protein" evidence="3">
    <location>
        <begin position="37"/>
        <end position="364"/>
    </location>
</feature>
<comment type="caution">
    <text evidence="4">The sequence shown here is derived from an EMBL/GenBank/DDBJ whole genome shotgun (WGS) entry which is preliminary data.</text>
</comment>
<dbReference type="Gene3D" id="3.40.50.2300">
    <property type="match status" value="2"/>
</dbReference>
<evidence type="ECO:0000313" key="5">
    <source>
        <dbReference type="Proteomes" id="UP000622653"/>
    </source>
</evidence>
<dbReference type="InterPro" id="IPR051010">
    <property type="entry name" value="BCAA_transport"/>
</dbReference>
<dbReference type="RefSeq" id="WP_194563358.1">
    <property type="nucleotide sequence ID" value="NZ_JADKPV010000006.1"/>
</dbReference>
<dbReference type="InterPro" id="IPR028081">
    <property type="entry name" value="Leu-bd"/>
</dbReference>
<dbReference type="PANTHER" id="PTHR30483:SF38">
    <property type="entry name" value="BLR7848 PROTEIN"/>
    <property type="match status" value="1"/>
</dbReference>
<dbReference type="PROSITE" id="PS51257">
    <property type="entry name" value="PROKAR_LIPOPROTEIN"/>
    <property type="match status" value="1"/>
</dbReference>
<evidence type="ECO:0000259" key="3">
    <source>
        <dbReference type="Pfam" id="PF13458"/>
    </source>
</evidence>
<dbReference type="AlphaFoldDB" id="A0A8J7KCT9"/>
<reference evidence="4" key="1">
    <citation type="submission" date="2020-11" db="EMBL/GenBank/DDBJ databases">
        <title>Multidrug resistant novel bacterium Savagea serpentis sp. nov., isolated from the scats of a vine snake (Ahaetulla nasuta).</title>
        <authorList>
            <person name="Venkata Ramana V."/>
            <person name="Vikas Patil S."/>
            <person name="Yogita Lugani V."/>
        </authorList>
    </citation>
    <scope>NUCLEOTIDE SEQUENCE</scope>
    <source>
        <strain evidence="4">SN6</strain>
    </source>
</reference>
<evidence type="ECO:0000256" key="2">
    <source>
        <dbReference type="ARBA" id="ARBA00022729"/>
    </source>
</evidence>
<evidence type="ECO:0000313" key="4">
    <source>
        <dbReference type="EMBL" id="MBF4501877.1"/>
    </source>
</evidence>
<dbReference type="InterPro" id="IPR028082">
    <property type="entry name" value="Peripla_BP_I"/>
</dbReference>
<proteinExistence type="inferred from homology"/>
<sequence>MMKNIFKLGVFILLLLVLGACNLEENQGSGNDSENDEIKIGVILAETGPASTLGEAQVNTVKLLQKEIDARGEVDGKKIKLVKHDYETDDTKAVIAMDKLISDGAVAVIGATQSGASMAILPKAMEQKVPLFTLAPISTGGEYIYGMAHTPEVIAMPIIEYLKENGMTKVGWINASDGFGVTGLPAFEKLAKDKGIEVVAHEEFDASATDMTIQLSKIKTKNPEVVIVWSRTPAAGIVARNFQSLGFDIPMIQSTAAANKGFIEQVKENSKNIHVLGSKMNVVEQLPDSDMKTRLSHFKESYAKMFEGKEPDLFAAHVYDGVQVVLQAIEEGHHSREEIQTYLQAGMGDFLGATGTFNFTNDQMTPDYDGITIMAIEDGDWKYISNGME</sequence>